<dbReference type="Proteomes" id="UP000237797">
    <property type="component" value="Unassembled WGS sequence"/>
</dbReference>
<evidence type="ECO:0000313" key="6">
    <source>
        <dbReference type="EMBL" id="PRX41650.1"/>
    </source>
</evidence>
<gene>
    <name evidence="6" type="ORF">CLV97_10577</name>
</gene>
<keyword evidence="2" id="KW-0479">Metal-binding</keyword>
<dbReference type="GO" id="GO:0046872">
    <property type="term" value="F:metal ion binding"/>
    <property type="evidence" value="ECO:0007669"/>
    <property type="project" value="UniProtKB-KW"/>
</dbReference>
<keyword evidence="7" id="KW-1185">Reference proteome</keyword>
<dbReference type="InterPro" id="IPR036866">
    <property type="entry name" value="RibonucZ/Hydroxyglut_hydro"/>
</dbReference>
<dbReference type="SUPFAM" id="SSF56281">
    <property type="entry name" value="Metallo-hydrolase/oxidoreductase"/>
    <property type="match status" value="1"/>
</dbReference>
<evidence type="ECO:0000256" key="1">
    <source>
        <dbReference type="ARBA" id="ARBA00001947"/>
    </source>
</evidence>
<evidence type="ECO:0000256" key="3">
    <source>
        <dbReference type="ARBA" id="ARBA00022801"/>
    </source>
</evidence>
<organism evidence="6 7">
    <name type="scientific">Planifilum fimeticola</name>
    <dbReference type="NCBI Taxonomy" id="201975"/>
    <lineage>
        <taxon>Bacteria</taxon>
        <taxon>Bacillati</taxon>
        <taxon>Bacillota</taxon>
        <taxon>Bacilli</taxon>
        <taxon>Bacillales</taxon>
        <taxon>Thermoactinomycetaceae</taxon>
        <taxon>Planifilum</taxon>
    </lineage>
</organism>
<feature type="domain" description="Metallo-beta-lactamase" evidence="5">
    <location>
        <begin position="12"/>
        <end position="191"/>
    </location>
</feature>
<dbReference type="SMART" id="SM00849">
    <property type="entry name" value="Lactamase_B"/>
    <property type="match status" value="1"/>
</dbReference>
<keyword evidence="4" id="KW-0862">Zinc</keyword>
<evidence type="ECO:0000313" key="7">
    <source>
        <dbReference type="Proteomes" id="UP000237797"/>
    </source>
</evidence>
<dbReference type="PANTHER" id="PTHR46233">
    <property type="entry name" value="HYDROXYACYLGLUTATHIONE HYDROLASE GLOC"/>
    <property type="match status" value="1"/>
</dbReference>
<name>A0A2T0LHG0_9BACL</name>
<evidence type="ECO:0000259" key="5">
    <source>
        <dbReference type="SMART" id="SM00849"/>
    </source>
</evidence>
<dbReference type="RefSeq" id="WP_245891374.1">
    <property type="nucleotide sequence ID" value="NZ_PVNE01000005.1"/>
</dbReference>
<evidence type="ECO:0000256" key="4">
    <source>
        <dbReference type="ARBA" id="ARBA00022833"/>
    </source>
</evidence>
<dbReference type="AlphaFoldDB" id="A0A2T0LHG0"/>
<dbReference type="InterPro" id="IPR001279">
    <property type="entry name" value="Metallo-B-lactamas"/>
</dbReference>
<comment type="cofactor">
    <cofactor evidence="1">
        <name>Zn(2+)</name>
        <dbReference type="ChEBI" id="CHEBI:29105"/>
    </cofactor>
</comment>
<evidence type="ECO:0000256" key="2">
    <source>
        <dbReference type="ARBA" id="ARBA00022723"/>
    </source>
</evidence>
<dbReference type="Gene3D" id="3.60.15.10">
    <property type="entry name" value="Ribonuclease Z/Hydroxyacylglutathione hydrolase-like"/>
    <property type="match status" value="1"/>
</dbReference>
<proteinExistence type="predicted"/>
<dbReference type="EMBL" id="PVNE01000005">
    <property type="protein sequence ID" value="PRX41650.1"/>
    <property type="molecule type" value="Genomic_DNA"/>
</dbReference>
<dbReference type="CDD" id="cd06262">
    <property type="entry name" value="metallo-hydrolase-like_MBL-fold"/>
    <property type="match status" value="1"/>
</dbReference>
<reference evidence="6 7" key="1">
    <citation type="submission" date="2018-03" db="EMBL/GenBank/DDBJ databases">
        <title>Genomic Encyclopedia of Archaeal and Bacterial Type Strains, Phase II (KMG-II): from individual species to whole genera.</title>
        <authorList>
            <person name="Goeker M."/>
        </authorList>
    </citation>
    <scope>NUCLEOTIDE SEQUENCE [LARGE SCALE GENOMIC DNA]</scope>
    <source>
        <strain evidence="6 7">DSM 44946</strain>
    </source>
</reference>
<dbReference type="GO" id="GO:0016787">
    <property type="term" value="F:hydrolase activity"/>
    <property type="evidence" value="ECO:0007669"/>
    <property type="project" value="UniProtKB-KW"/>
</dbReference>
<accession>A0A2T0LHG0</accession>
<dbReference type="InterPro" id="IPR051453">
    <property type="entry name" value="MBL_Glyoxalase_II"/>
</dbReference>
<dbReference type="PANTHER" id="PTHR46233:SF3">
    <property type="entry name" value="HYDROXYACYLGLUTATHIONE HYDROLASE GLOC"/>
    <property type="match status" value="1"/>
</dbReference>
<comment type="caution">
    <text evidence="6">The sequence shown here is derived from an EMBL/GenBank/DDBJ whole genome shotgun (WGS) entry which is preliminary data.</text>
</comment>
<sequence>MRIESYALGPVMANCYLLYDESSRHGVVVDPGAEPDRVLSRIGELGLQVEAILLTHAHFDHIGAVEPVREKTGAPVYIHRLEGDWLTDPRKNGSGLWPGMEPIRCGEADHHLDGGESLVFFGQTFRVLHTPGHSPGSVTYALDGLVLSGDVLFAGSIGRTDLPGGDFDTLMRSIHDQLMVLPEETRVYPGHGPETTVGREQEANPFLHGFR</sequence>
<protein>
    <submittedName>
        <fullName evidence="6">Glyoxylase-like metal-dependent hydrolase (Beta-lactamase superfamily II)</fullName>
    </submittedName>
</protein>
<dbReference type="Pfam" id="PF00753">
    <property type="entry name" value="Lactamase_B"/>
    <property type="match status" value="1"/>
</dbReference>
<keyword evidence="3 6" id="KW-0378">Hydrolase</keyword>